<dbReference type="Pfam" id="PF07963">
    <property type="entry name" value="N_methyl"/>
    <property type="match status" value="1"/>
</dbReference>
<dbReference type="NCBIfam" id="TIGR02532">
    <property type="entry name" value="IV_pilin_GFxxxE"/>
    <property type="match status" value="1"/>
</dbReference>
<evidence type="ECO:0000313" key="2">
    <source>
        <dbReference type="EMBL" id="AHY47281.1"/>
    </source>
</evidence>
<reference evidence="2 4" key="1">
    <citation type="submission" date="2014-03" db="EMBL/GenBank/DDBJ databases">
        <title>Complete genome sequence of the Radio-Resistant Rubrobacter radiotolerans RSPS-4.</title>
        <authorList>
            <person name="Egas C.C."/>
            <person name="Barroso C.C."/>
            <person name="Froufe H.J.C."/>
            <person name="Pacheco J.J."/>
            <person name="Albuquerque L.L."/>
            <person name="da Costa M.M.S."/>
        </authorList>
    </citation>
    <scope>NUCLEOTIDE SEQUENCE [LARGE SCALE GENOMIC DNA]</scope>
    <source>
        <strain evidence="2 4">RSPS-4</strain>
    </source>
</reference>
<dbReference type="PATRIC" id="fig|42256.3.peg.2035"/>
<sequence length="215" mass="23181">MELSGRRRDLVLSERGFSLPELLVTIAILGVLVGIAVVILLGILEQRRVNAATEQLVADLRLSHTSAASGLTEHRVVAALDREREGDGPDYYLVELERAYGFEGGGPPAVEKATPRFFPGKVHVRNVKTKKGLLVDDRTKAYWVWPEGDEPPGGDTRTLEFNLDGTMTFFRSPSGSLCVTSDGRPQNRVVTLSATSAVRVEEDSACDTSGGGGEG</sequence>
<reference evidence="3" key="2">
    <citation type="submission" date="2023-11" db="EMBL/GenBank/DDBJ databases">
        <title>MicrobeMod: A computational toolkit for identifying prokaryotic methylation and restriction-modification with nanopore sequencing.</title>
        <authorList>
            <person name="Crits-Christoph A."/>
            <person name="Kang S.C."/>
            <person name="Lee H."/>
            <person name="Ostrov N."/>
        </authorList>
    </citation>
    <scope>NUCLEOTIDE SEQUENCE</scope>
    <source>
        <strain evidence="3">ATCC 51242</strain>
    </source>
</reference>
<dbReference type="PROSITE" id="PS00409">
    <property type="entry name" value="PROKAR_NTER_METHYL"/>
    <property type="match status" value="1"/>
</dbReference>
<dbReference type="AlphaFoldDB" id="A0A023X4X7"/>
<name>A0A023X4X7_RUBRA</name>
<accession>A0A023X4X7</accession>
<organism evidence="2 4">
    <name type="scientific">Rubrobacter radiotolerans</name>
    <name type="common">Arthrobacter radiotolerans</name>
    <dbReference type="NCBI Taxonomy" id="42256"/>
    <lineage>
        <taxon>Bacteria</taxon>
        <taxon>Bacillati</taxon>
        <taxon>Actinomycetota</taxon>
        <taxon>Rubrobacteria</taxon>
        <taxon>Rubrobacterales</taxon>
        <taxon>Rubrobacteraceae</taxon>
        <taxon>Rubrobacter</taxon>
    </lineage>
</organism>
<protein>
    <submittedName>
        <fullName evidence="2 3">Prepilin-type N-terminal cleavage/methylation domain</fullName>
    </submittedName>
</protein>
<evidence type="ECO:0000313" key="4">
    <source>
        <dbReference type="Proteomes" id="UP000025229"/>
    </source>
</evidence>
<proteinExistence type="predicted"/>
<dbReference type="STRING" id="42256.RradSPS_1998"/>
<keyword evidence="1" id="KW-0812">Transmembrane</keyword>
<evidence type="ECO:0000313" key="3">
    <source>
        <dbReference type="EMBL" id="MDX5894686.1"/>
    </source>
</evidence>
<dbReference type="KEGG" id="rrd:RradSPS_1998"/>
<dbReference type="OrthoDB" id="5243341at2"/>
<feature type="transmembrane region" description="Helical" evidence="1">
    <location>
        <begin position="22"/>
        <end position="44"/>
    </location>
</feature>
<dbReference type="SUPFAM" id="SSF54523">
    <property type="entry name" value="Pili subunits"/>
    <property type="match status" value="1"/>
</dbReference>
<dbReference type="Gene3D" id="3.30.700.10">
    <property type="entry name" value="Glycoprotein, Type 4 Pilin"/>
    <property type="match status" value="1"/>
</dbReference>
<keyword evidence="1" id="KW-0472">Membrane</keyword>
<keyword evidence="4" id="KW-1185">Reference proteome</keyword>
<dbReference type="RefSeq" id="WP_038682425.1">
    <property type="nucleotide sequence ID" value="NZ_CP007514.1"/>
</dbReference>
<dbReference type="Proteomes" id="UP001281130">
    <property type="component" value="Unassembled WGS sequence"/>
</dbReference>
<dbReference type="Proteomes" id="UP000025229">
    <property type="component" value="Chromosome"/>
</dbReference>
<dbReference type="InterPro" id="IPR012902">
    <property type="entry name" value="N_methyl_site"/>
</dbReference>
<dbReference type="eggNOG" id="COG4970">
    <property type="taxonomic scope" value="Bacteria"/>
</dbReference>
<evidence type="ECO:0000256" key="1">
    <source>
        <dbReference type="SAM" id="Phobius"/>
    </source>
</evidence>
<dbReference type="InterPro" id="IPR045584">
    <property type="entry name" value="Pilin-like"/>
</dbReference>
<gene>
    <name evidence="2" type="ORF">RradSPS_1998</name>
    <name evidence="3" type="ORF">SIL72_11705</name>
</gene>
<keyword evidence="1" id="KW-1133">Transmembrane helix</keyword>
<dbReference type="HOGENOM" id="CLU_1282438_0_0_11"/>
<dbReference type="EMBL" id="CP007514">
    <property type="protein sequence ID" value="AHY47281.1"/>
    <property type="molecule type" value="Genomic_DNA"/>
</dbReference>
<dbReference type="EMBL" id="JAWXXX010000001">
    <property type="protein sequence ID" value="MDX5894686.1"/>
    <property type="molecule type" value="Genomic_DNA"/>
</dbReference>